<keyword evidence="3" id="KW-0238">DNA-binding</keyword>
<evidence type="ECO:0000256" key="4">
    <source>
        <dbReference type="ARBA" id="ARBA00023172"/>
    </source>
</evidence>
<proteinExistence type="inferred from homology"/>
<dbReference type="Pfam" id="PF01385">
    <property type="entry name" value="OrfB_IS605"/>
    <property type="match status" value="1"/>
</dbReference>
<evidence type="ECO:0000313" key="8">
    <source>
        <dbReference type="Proteomes" id="UP000677668"/>
    </source>
</evidence>
<protein>
    <submittedName>
        <fullName evidence="7">Transposase</fullName>
    </submittedName>
</protein>
<keyword evidence="8" id="KW-1185">Reference proteome</keyword>
<reference evidence="7 8" key="1">
    <citation type="submission" date="2021-03" db="EMBL/GenBank/DDBJ databases">
        <title>Genomic and phenotypic characterization of Chloracidobacterium isolates provides evidence for multiple species.</title>
        <authorList>
            <person name="Saini M.K."/>
            <person name="Costas A.M.G."/>
            <person name="Tank M."/>
            <person name="Bryant D.A."/>
        </authorList>
    </citation>
    <scope>NUCLEOTIDE SEQUENCE [LARGE SCALE GENOMIC DNA]</scope>
    <source>
        <strain evidence="7 8">N</strain>
    </source>
</reference>
<evidence type="ECO:0000259" key="5">
    <source>
        <dbReference type="Pfam" id="PF01385"/>
    </source>
</evidence>
<dbReference type="Pfam" id="PF07282">
    <property type="entry name" value="Cas12f1-like_TNB"/>
    <property type="match status" value="1"/>
</dbReference>
<sequence>MRVMEAKLLNGTAEQYQALDEAIRTAQFVRNKCVRYWMDNKSVNKAVLYAHCKDLAKEFDFARKLNSAARQASAERAWASISRFHTNCRNKAVKKGYPKFRKHCRSVEYKVSGWKLSGDGMSITFTDGFNAGAFALYCNGEARHHILNSKINRVRVIRRADGYYAQFCLDVERKEQGAYTGNVIGIDLGVKAFHTDQNGNPVEYPKFLRRSERRLKQHQRRLSRKFKKRAKSQSKNYHKQRKRLGKVHLKVQRQRKDWAIKQARCVVASHDVVAYEDLQVKNLVKNHHLAKSIHDAGWSQFTAWLDYYGKVWDKAVVSVPPQYTTQDCSNCGHRVVKTLSTRTHSCPKCGFESDRDQNAALNILKKGLSILGMEWQNSTFGQKGTASKEGTLGERCTAALEGQPDEVSALAEPRTRIPCL</sequence>
<feature type="domain" description="Probable transposase IS891/IS1136/IS1341" evidence="5">
    <location>
        <begin position="166"/>
        <end position="286"/>
    </location>
</feature>
<gene>
    <name evidence="7" type="ORF">J8C05_12265</name>
</gene>
<organism evidence="7 8">
    <name type="scientific">Chloracidobacterium sp. N</name>
    <dbReference type="NCBI Taxonomy" id="2821540"/>
    <lineage>
        <taxon>Bacteria</taxon>
        <taxon>Pseudomonadati</taxon>
        <taxon>Acidobacteriota</taxon>
        <taxon>Terriglobia</taxon>
        <taxon>Terriglobales</taxon>
        <taxon>Acidobacteriaceae</taxon>
        <taxon>Chloracidobacterium</taxon>
        <taxon>Chloracidobacterium aggregatum</taxon>
    </lineage>
</organism>
<evidence type="ECO:0000256" key="3">
    <source>
        <dbReference type="ARBA" id="ARBA00023125"/>
    </source>
</evidence>
<dbReference type="RefSeq" id="WP_211423817.1">
    <property type="nucleotide sequence ID" value="NZ_CP072643.1"/>
</dbReference>
<evidence type="ECO:0000256" key="2">
    <source>
        <dbReference type="ARBA" id="ARBA00022578"/>
    </source>
</evidence>
<evidence type="ECO:0000256" key="1">
    <source>
        <dbReference type="ARBA" id="ARBA00008761"/>
    </source>
</evidence>
<name>A0ABX8B4L0_9BACT</name>
<comment type="similarity">
    <text evidence="1">In the C-terminal section; belongs to the transposase 35 family.</text>
</comment>
<keyword evidence="2" id="KW-0815">Transposition</keyword>
<accession>A0ABX8B4L0</accession>
<dbReference type="NCBIfam" id="NF040570">
    <property type="entry name" value="guided_TnpB"/>
    <property type="match status" value="1"/>
</dbReference>
<dbReference type="Proteomes" id="UP000677668">
    <property type="component" value="Chromosome 2"/>
</dbReference>
<dbReference type="InterPro" id="IPR001959">
    <property type="entry name" value="Transposase"/>
</dbReference>
<dbReference type="InterPro" id="IPR010095">
    <property type="entry name" value="Cas12f1-like_TNB"/>
</dbReference>
<keyword evidence="4" id="KW-0233">DNA recombination</keyword>
<evidence type="ECO:0000259" key="6">
    <source>
        <dbReference type="Pfam" id="PF07282"/>
    </source>
</evidence>
<evidence type="ECO:0000313" key="7">
    <source>
        <dbReference type="EMBL" id="QUV95600.1"/>
    </source>
</evidence>
<dbReference type="EMBL" id="CP072643">
    <property type="protein sequence ID" value="QUV95600.1"/>
    <property type="molecule type" value="Genomic_DNA"/>
</dbReference>
<feature type="domain" description="Cas12f1-like TNB" evidence="6">
    <location>
        <begin position="298"/>
        <end position="363"/>
    </location>
</feature>